<feature type="domain" description="Homeobox" evidence="10">
    <location>
        <begin position="732"/>
        <end position="784"/>
    </location>
</feature>
<dbReference type="SUPFAM" id="SSF57903">
    <property type="entry name" value="FYVE/PHD zinc finger"/>
    <property type="match status" value="1"/>
</dbReference>
<dbReference type="GO" id="GO:0030154">
    <property type="term" value="P:cell differentiation"/>
    <property type="evidence" value="ECO:0007669"/>
    <property type="project" value="TreeGrafter"/>
</dbReference>
<dbReference type="InterPro" id="IPR013083">
    <property type="entry name" value="Znf_RING/FYVE/PHD"/>
</dbReference>
<evidence type="ECO:0000259" key="10">
    <source>
        <dbReference type="PROSITE" id="PS50071"/>
    </source>
</evidence>
<evidence type="ECO:0000256" key="6">
    <source>
        <dbReference type="ARBA" id="ARBA00023155"/>
    </source>
</evidence>
<dbReference type="Pfam" id="PF00046">
    <property type="entry name" value="Homeodomain"/>
    <property type="match status" value="1"/>
</dbReference>
<dbReference type="CDD" id="cd21037">
    <property type="entry name" value="MLKL_NTD"/>
    <property type="match status" value="1"/>
</dbReference>
<name>A0A4S4M8S1_9AGAM</name>
<keyword evidence="5 7" id="KW-0238">DNA-binding</keyword>
<dbReference type="Gene3D" id="1.10.10.60">
    <property type="entry name" value="Homeodomain-like"/>
    <property type="match status" value="1"/>
</dbReference>
<evidence type="ECO:0000256" key="5">
    <source>
        <dbReference type="ARBA" id="ARBA00023125"/>
    </source>
</evidence>
<comment type="subcellular location">
    <subcellularLocation>
        <location evidence="7 8">Nucleus</location>
    </subcellularLocation>
</comment>
<dbReference type="PANTHER" id="PTHR24324:SF9">
    <property type="entry name" value="HOMEOBOX DOMAIN-CONTAINING PROTEIN"/>
    <property type="match status" value="1"/>
</dbReference>
<keyword evidence="3" id="KW-0863">Zinc-finger</keyword>
<dbReference type="OrthoDB" id="3026831at2759"/>
<dbReference type="InterPro" id="IPR051000">
    <property type="entry name" value="Homeobox_DNA-bind_prot"/>
</dbReference>
<organism evidence="11 12">
    <name type="scientific">Bondarzewia mesenterica</name>
    <dbReference type="NCBI Taxonomy" id="1095465"/>
    <lineage>
        <taxon>Eukaryota</taxon>
        <taxon>Fungi</taxon>
        <taxon>Dikarya</taxon>
        <taxon>Basidiomycota</taxon>
        <taxon>Agaricomycotina</taxon>
        <taxon>Agaricomycetes</taxon>
        <taxon>Russulales</taxon>
        <taxon>Bondarzewiaceae</taxon>
        <taxon>Bondarzewia</taxon>
    </lineage>
</organism>
<evidence type="ECO:0000256" key="7">
    <source>
        <dbReference type="PROSITE-ProRule" id="PRU00108"/>
    </source>
</evidence>
<keyword evidence="4" id="KW-0862">Zinc</keyword>
<accession>A0A4S4M8S1</accession>
<dbReference type="AlphaFoldDB" id="A0A4S4M8S1"/>
<dbReference type="PROSITE" id="PS50071">
    <property type="entry name" value="HOMEOBOX_2"/>
    <property type="match status" value="1"/>
</dbReference>
<dbReference type="GO" id="GO:0000978">
    <property type="term" value="F:RNA polymerase II cis-regulatory region sequence-specific DNA binding"/>
    <property type="evidence" value="ECO:0007669"/>
    <property type="project" value="TreeGrafter"/>
</dbReference>
<dbReference type="Proteomes" id="UP000310158">
    <property type="component" value="Unassembled WGS sequence"/>
</dbReference>
<evidence type="ECO:0000256" key="1">
    <source>
        <dbReference type="ARBA" id="ARBA00007427"/>
    </source>
</evidence>
<protein>
    <recommendedName>
        <fullName evidence="10">Homeobox domain-containing protein</fullName>
    </recommendedName>
</protein>
<feature type="region of interest" description="Disordered" evidence="9">
    <location>
        <begin position="614"/>
        <end position="694"/>
    </location>
</feature>
<feature type="compositionally biased region" description="Polar residues" evidence="9">
    <location>
        <begin position="663"/>
        <end position="679"/>
    </location>
</feature>
<dbReference type="CDD" id="cd15489">
    <property type="entry name" value="PHD_SF"/>
    <property type="match status" value="1"/>
</dbReference>
<gene>
    <name evidence="11" type="ORF">EW146_g1856</name>
</gene>
<dbReference type="PANTHER" id="PTHR24324">
    <property type="entry name" value="HOMEOBOX PROTEIN HHEX"/>
    <property type="match status" value="1"/>
</dbReference>
<keyword evidence="12" id="KW-1185">Reference proteome</keyword>
<dbReference type="SMART" id="SM00389">
    <property type="entry name" value="HOX"/>
    <property type="match status" value="1"/>
</dbReference>
<evidence type="ECO:0000313" key="11">
    <source>
        <dbReference type="EMBL" id="THH19290.1"/>
    </source>
</evidence>
<keyword evidence="2" id="KW-0479">Metal-binding</keyword>
<evidence type="ECO:0000256" key="4">
    <source>
        <dbReference type="ARBA" id="ARBA00022833"/>
    </source>
</evidence>
<evidence type="ECO:0000256" key="8">
    <source>
        <dbReference type="RuleBase" id="RU000682"/>
    </source>
</evidence>
<dbReference type="SUPFAM" id="SSF46689">
    <property type="entry name" value="Homeodomain-like"/>
    <property type="match status" value="1"/>
</dbReference>
<dbReference type="Gene3D" id="3.30.40.10">
    <property type="entry name" value="Zinc/RING finger domain, C3HC4 (zinc finger)"/>
    <property type="match status" value="1"/>
</dbReference>
<dbReference type="InterPro" id="IPR009057">
    <property type="entry name" value="Homeodomain-like_sf"/>
</dbReference>
<dbReference type="InterPro" id="IPR001356">
    <property type="entry name" value="HD"/>
</dbReference>
<dbReference type="CDD" id="cd00086">
    <property type="entry name" value="homeodomain"/>
    <property type="match status" value="1"/>
</dbReference>
<comment type="caution">
    <text evidence="11">The sequence shown here is derived from an EMBL/GenBank/DDBJ whole genome shotgun (WGS) entry which is preliminary data.</text>
</comment>
<dbReference type="GO" id="GO:0005634">
    <property type="term" value="C:nucleus"/>
    <property type="evidence" value="ECO:0007669"/>
    <property type="project" value="UniProtKB-SubCell"/>
</dbReference>
<dbReference type="SMART" id="SM00249">
    <property type="entry name" value="PHD"/>
    <property type="match status" value="1"/>
</dbReference>
<evidence type="ECO:0000256" key="2">
    <source>
        <dbReference type="ARBA" id="ARBA00022723"/>
    </source>
</evidence>
<dbReference type="GO" id="GO:0008270">
    <property type="term" value="F:zinc ion binding"/>
    <property type="evidence" value="ECO:0007669"/>
    <property type="project" value="UniProtKB-KW"/>
</dbReference>
<dbReference type="EMBL" id="SGPL01000050">
    <property type="protein sequence ID" value="THH19290.1"/>
    <property type="molecule type" value="Genomic_DNA"/>
</dbReference>
<evidence type="ECO:0000313" key="12">
    <source>
        <dbReference type="Proteomes" id="UP000310158"/>
    </source>
</evidence>
<dbReference type="InterPro" id="IPR001965">
    <property type="entry name" value="Znf_PHD"/>
</dbReference>
<dbReference type="InterPro" id="IPR059179">
    <property type="entry name" value="MLKL-like_MCAfunc"/>
</dbReference>
<reference evidence="11 12" key="1">
    <citation type="submission" date="2019-02" db="EMBL/GenBank/DDBJ databases">
        <title>Genome sequencing of the rare red list fungi Bondarzewia mesenterica.</title>
        <authorList>
            <person name="Buettner E."/>
            <person name="Kellner H."/>
        </authorList>
    </citation>
    <scope>NUCLEOTIDE SEQUENCE [LARGE SCALE GENOMIC DNA]</scope>
    <source>
        <strain evidence="11 12">DSM 108281</strain>
    </source>
</reference>
<evidence type="ECO:0000256" key="9">
    <source>
        <dbReference type="SAM" id="MobiDB-lite"/>
    </source>
</evidence>
<comment type="similarity">
    <text evidence="1">Belongs to the PHD-associated homeobox family.</text>
</comment>
<keyword evidence="7 8" id="KW-0539">Nucleus</keyword>
<dbReference type="InterPro" id="IPR011011">
    <property type="entry name" value="Znf_FYVE_PHD"/>
</dbReference>
<dbReference type="GO" id="GO:0006357">
    <property type="term" value="P:regulation of transcription by RNA polymerase II"/>
    <property type="evidence" value="ECO:0007669"/>
    <property type="project" value="TreeGrafter"/>
</dbReference>
<sequence>MLDRRSLAALSSVSQLARSQLYIVHDVSIKRGPIEFFIFYRFVRGHNLVHRIKKLQIVFPTQTLVSAPKFRKFSKRLPAWRFSPSMSTACTQHPATLEAILQFTRKQACKKRTYRLFSTGRTANEIATFKEKLNQSLDLFQINELLALDLSAARISRIVSQNNDILKRIDVRVSTARQSSETRDSDVHNLIVRREDLVFKEEILMPDGKEYHISSAKMRRDGSAVIVKIFHCRKTRAEWDAIISLRSRFMHSNFLQLVGYSPAESLPSPFIVYDGQCETRVELLIARALRTDLDLCVKTWLESGSWTLGANCPCLLNKVYSSENRNAHTNFSLDYLTFNPCNFHQGFFSVENFDVLCTTEGKVLIGLDLSRLGADTNDKDGEKSTISTTEVVTELAWNVFQALTCKTLNDANAIAFDGLERDRDHLPSAIQNLSLASEPSGQNGIKWHGPVEPSMSYPSALDTTQSVQRELYWHSTGNTDLSLLEISKQYDNTIKMSTVVNPPLRKVRGRDSGKRHRCPGFLRETIALNPNILETAVIFDTEPELGEICPICLARVNKFDCICGRESGRDEPMITCTYCDRMQHQSCAKSIYQHLNNYVCHRCNPFAMFKIAPRGTKRHHQSPPSAATYRASLADSRRQLPSIRSLGVGTRDKKKSQDASPYPRSTTHSRTPPQASTQDPIPGLSFAYGAPRADPPLRGEENGFPSHITSAKTGPPFALPAGATEWSGIIEPLVMKKRKRANATQLKILQETFARTAFPSTEERAELAKKLDMTPRGVQIWWVY</sequence>
<evidence type="ECO:0000256" key="3">
    <source>
        <dbReference type="ARBA" id="ARBA00022771"/>
    </source>
</evidence>
<keyword evidence="6 7" id="KW-0371">Homeobox</keyword>
<proteinExistence type="inferred from homology"/>